<dbReference type="SUPFAM" id="SSF47240">
    <property type="entry name" value="Ferritin-like"/>
    <property type="match status" value="1"/>
</dbReference>
<dbReference type="InterPro" id="IPR009078">
    <property type="entry name" value="Ferritin-like_SF"/>
</dbReference>
<evidence type="ECO:0000313" key="1">
    <source>
        <dbReference type="EMBL" id="KDB54278.1"/>
    </source>
</evidence>
<keyword evidence="2" id="KW-1185">Reference proteome</keyword>
<dbReference type="NCBIfam" id="TIGR02158">
    <property type="entry name" value="PA_CoA_Oxy3"/>
    <property type="match status" value="1"/>
</dbReference>
<evidence type="ECO:0000313" key="2">
    <source>
        <dbReference type="Proteomes" id="UP000026714"/>
    </source>
</evidence>
<accession>A0A059KT24</accession>
<sequence length="263" mass="29248">MSTPSIQPGRDPAVQYLLRLGDFCLIHAQRLGEWCGHAPILEEDIALTNLALDLIGQARALLTRAGQVGHARGAPAAFDEDQLAFLREERDYLNPTLVELPRGDFAFTVLRNAAVATWMRLMWTRLQTSSDAELAAIAAKALKESRYHEQHAADWVVRLGDGTPESHRRLQDALDRLWRYTPELFEADAVDEAAAACGLGPRWADLREDWHAAMQALLDEAGVRVPTLGAYVTTGRRGVHSEHMGRLLAEMQHLQRAYPGGAW</sequence>
<dbReference type="InterPro" id="IPR052703">
    <property type="entry name" value="Aromatic_CoA_ox/epox"/>
</dbReference>
<dbReference type="Proteomes" id="UP000026714">
    <property type="component" value="Unassembled WGS sequence"/>
</dbReference>
<dbReference type="PANTHER" id="PTHR30458">
    <property type="entry name" value="PHENYLACETIC ACID DEGRADATION PROTEIN PAA"/>
    <property type="match status" value="1"/>
</dbReference>
<dbReference type="Pfam" id="PF05138">
    <property type="entry name" value="PaaA_PaaC"/>
    <property type="match status" value="1"/>
</dbReference>
<dbReference type="EMBL" id="AZRA01000004">
    <property type="protein sequence ID" value="KDB54278.1"/>
    <property type="molecule type" value="Genomic_DNA"/>
</dbReference>
<name>A0A059KT24_9BURK</name>
<proteinExistence type="predicted"/>
<dbReference type="AlphaFoldDB" id="A0A059KT24"/>
<dbReference type="InterPro" id="IPR011882">
    <property type="entry name" value="PaaC"/>
</dbReference>
<dbReference type="InterPro" id="IPR012347">
    <property type="entry name" value="Ferritin-like"/>
</dbReference>
<dbReference type="PATRIC" id="fig|1286631.3.peg.120"/>
<reference evidence="1 2" key="1">
    <citation type="journal article" date="2014" name="FEMS Microbiol. Ecol.">
        <title>Sphaerotilus natans encrusted with nanoball-shaped Fe(III) oxide minerals formed by nitrate-reducing mixotrophic Fe(II) oxidation.</title>
        <authorList>
            <person name="Park S."/>
            <person name="Kim D.H."/>
            <person name="Lee J.H."/>
            <person name="Hur H.G."/>
        </authorList>
    </citation>
    <scope>NUCLEOTIDE SEQUENCE [LARGE SCALE GENOMIC DNA]</scope>
    <source>
        <strain evidence="1 2">DSM 6575</strain>
    </source>
</reference>
<protein>
    <submittedName>
        <fullName evidence="1">Phenylacetate-CoA oxygenase subunit PaaI</fullName>
    </submittedName>
</protein>
<dbReference type="Gene3D" id="1.20.1260.10">
    <property type="match status" value="1"/>
</dbReference>
<organism evidence="1 2">
    <name type="scientific">Sphaerotilus natans subsp. natans DSM 6575</name>
    <dbReference type="NCBI Taxonomy" id="1286631"/>
    <lineage>
        <taxon>Bacteria</taxon>
        <taxon>Pseudomonadati</taxon>
        <taxon>Pseudomonadota</taxon>
        <taxon>Betaproteobacteria</taxon>
        <taxon>Burkholderiales</taxon>
        <taxon>Sphaerotilaceae</taxon>
        <taxon>Sphaerotilus</taxon>
    </lineage>
</organism>
<dbReference type="InterPro" id="IPR007814">
    <property type="entry name" value="PaaA_PaaC"/>
</dbReference>
<dbReference type="PANTHER" id="PTHR30458:SF0">
    <property type="entry name" value="1,2-PHENYLACETYL-COA EPOXIDASE, SUBUNIT C"/>
    <property type="match status" value="1"/>
</dbReference>
<dbReference type="PIRSF" id="PIRSF037834">
    <property type="entry name" value="PA_CoA_Oase3"/>
    <property type="match status" value="1"/>
</dbReference>
<dbReference type="GO" id="GO:0005829">
    <property type="term" value="C:cytosol"/>
    <property type="evidence" value="ECO:0007669"/>
    <property type="project" value="TreeGrafter"/>
</dbReference>
<dbReference type="eggNOG" id="COG3396">
    <property type="taxonomic scope" value="Bacteria"/>
</dbReference>
<gene>
    <name evidence="1" type="ORF">X805_01240</name>
</gene>
<dbReference type="RefSeq" id="WP_037477097.1">
    <property type="nucleotide sequence ID" value="NZ_AZRA01000004.1"/>
</dbReference>
<comment type="caution">
    <text evidence="1">The sequence shown here is derived from an EMBL/GenBank/DDBJ whole genome shotgun (WGS) entry which is preliminary data.</text>
</comment>
<dbReference type="GO" id="GO:0010124">
    <property type="term" value="P:phenylacetate catabolic process"/>
    <property type="evidence" value="ECO:0007669"/>
    <property type="project" value="InterPro"/>
</dbReference>
<dbReference type="STRING" id="34103.SAMN05421778_12148"/>